<accession>A0A074NLF4</accession>
<dbReference type="Proteomes" id="UP000027866">
    <property type="component" value="Unassembled WGS sequence"/>
</dbReference>
<dbReference type="InterPro" id="IPR016602">
    <property type="entry name" value="UCP012666"/>
</dbReference>
<proteinExistence type="predicted"/>
<sequence length="473" mass="51736">MGQDVAAGGFTRADFAHFEARLAEETQALRDAFAAGQLADDGPTIGLELEAWLIDRNFFPAPFNQSFLERLGDPNVVAELSQFNIEVNAPVLGLAGRDLAAMHEHLSATMRRCAANAHEDVATVVAIGTLPTLREGDLSIEAMTPMNRYAALNREVQRARGNAPVEIDIASPEPGGERFAASYRDVMLEAATTSLQLHLQVPCDRTSLYYNASVILSAPLVAISANAPFLFGRRLWQETRIPVFEQALGGVEGPPRVSMGHGWMEPDPTAIFAENMALYPVILPDCSDESSERFPCLRLHNGTIWRWVRPIVGFGEGGRPHVRIEQRVMAAGPSVYDMMANAALYFGAVHAIAPQVERMMREMPFEAATCNFYAAAQRGLDASLVWPGETAELSARALVERLLPLAEKGLGDLGMDADLIDKYLGAIAARLASGRTGASWQLASYEKHGDFHRMLATYLENQRLGLPVHEWPL</sequence>
<protein>
    <recommendedName>
        <fullName evidence="3">Glutamate--cysteine ligase</fullName>
    </recommendedName>
</protein>
<keyword evidence="2" id="KW-1185">Reference proteome</keyword>
<dbReference type="Pfam" id="PF04107">
    <property type="entry name" value="GCS2"/>
    <property type="match status" value="1"/>
</dbReference>
<dbReference type="KEGG" id="elq:Ga0102493_112924"/>
<dbReference type="AlphaFoldDB" id="A0A074NLF4"/>
<dbReference type="OrthoDB" id="240589at2"/>
<dbReference type="PATRIC" id="fig|39960.10.peg.2021"/>
<dbReference type="InterPro" id="IPR014746">
    <property type="entry name" value="Gln_synth/guanido_kin_cat_dom"/>
</dbReference>
<dbReference type="InterPro" id="IPR050141">
    <property type="entry name" value="GCL_type2/YbdK_subfam"/>
</dbReference>
<dbReference type="PANTHER" id="PTHR36510">
    <property type="entry name" value="GLUTAMATE--CYSTEINE LIGASE 2-RELATED"/>
    <property type="match status" value="1"/>
</dbReference>
<reference evidence="1 2" key="1">
    <citation type="submission" date="2014-04" db="EMBL/GenBank/DDBJ databases">
        <title>A comprehensive comparison of genomes of Erythrobacter spp. Strains.</title>
        <authorList>
            <person name="Zheng Q."/>
        </authorList>
    </citation>
    <scope>NUCLEOTIDE SEQUENCE [LARGE SCALE GENOMIC DNA]</scope>
    <source>
        <strain evidence="1 2">DSM 8509</strain>
    </source>
</reference>
<dbReference type="Gene3D" id="3.30.590.20">
    <property type="match status" value="1"/>
</dbReference>
<dbReference type="PIRSF" id="PIRSF012666">
    <property type="entry name" value="UCP012666"/>
    <property type="match status" value="1"/>
</dbReference>
<dbReference type="InterPro" id="IPR006336">
    <property type="entry name" value="GCS2"/>
</dbReference>
<dbReference type="EMBL" id="JMIX01000003">
    <property type="protein sequence ID" value="KEO98592.1"/>
    <property type="molecule type" value="Genomic_DNA"/>
</dbReference>
<gene>
    <name evidence="1" type="ORF">EH32_05665</name>
</gene>
<dbReference type="PANTHER" id="PTHR36510:SF3">
    <property type="entry name" value="CONSERVED PROTEIN"/>
    <property type="match status" value="1"/>
</dbReference>
<comment type="caution">
    <text evidence="1">The sequence shown here is derived from an EMBL/GenBank/DDBJ whole genome shotgun (WGS) entry which is preliminary data.</text>
</comment>
<dbReference type="SUPFAM" id="SSF55931">
    <property type="entry name" value="Glutamine synthetase/guanido kinase"/>
    <property type="match status" value="1"/>
</dbReference>
<name>A0A074NLF4_9SPHN</name>
<evidence type="ECO:0000313" key="1">
    <source>
        <dbReference type="EMBL" id="KEO98592.1"/>
    </source>
</evidence>
<organism evidence="1 2">
    <name type="scientific">Erythrobacter litoralis</name>
    <dbReference type="NCBI Taxonomy" id="39960"/>
    <lineage>
        <taxon>Bacteria</taxon>
        <taxon>Pseudomonadati</taxon>
        <taxon>Pseudomonadota</taxon>
        <taxon>Alphaproteobacteria</taxon>
        <taxon>Sphingomonadales</taxon>
        <taxon>Erythrobacteraceae</taxon>
        <taxon>Erythrobacter/Porphyrobacter group</taxon>
        <taxon>Erythrobacter</taxon>
    </lineage>
</organism>
<evidence type="ECO:0008006" key="3">
    <source>
        <dbReference type="Google" id="ProtNLM"/>
    </source>
</evidence>
<dbReference type="GO" id="GO:0016879">
    <property type="term" value="F:ligase activity, forming carbon-nitrogen bonds"/>
    <property type="evidence" value="ECO:0007669"/>
    <property type="project" value="TreeGrafter"/>
</dbReference>
<dbReference type="RefSeq" id="WP_034900831.1">
    <property type="nucleotide sequence ID" value="NZ_CP017057.1"/>
</dbReference>
<evidence type="ECO:0000313" key="2">
    <source>
        <dbReference type="Proteomes" id="UP000027866"/>
    </source>
</evidence>